<proteinExistence type="predicted"/>
<feature type="chain" id="PRO_5003011699" evidence="1">
    <location>
        <begin position="28"/>
        <end position="132"/>
    </location>
</feature>
<accession>D0LVG6</accession>
<dbReference type="KEGG" id="hoh:Hoch_5039"/>
<organism evidence="2 3">
    <name type="scientific">Haliangium ochraceum (strain DSM 14365 / JCM 11303 / SMP-2)</name>
    <dbReference type="NCBI Taxonomy" id="502025"/>
    <lineage>
        <taxon>Bacteria</taxon>
        <taxon>Pseudomonadati</taxon>
        <taxon>Myxococcota</taxon>
        <taxon>Polyangia</taxon>
        <taxon>Haliangiales</taxon>
        <taxon>Kofleriaceae</taxon>
        <taxon>Haliangium</taxon>
    </lineage>
</organism>
<evidence type="ECO:0000313" key="3">
    <source>
        <dbReference type="Proteomes" id="UP000001880"/>
    </source>
</evidence>
<protein>
    <submittedName>
        <fullName evidence="2">Uncharacterized protein</fullName>
    </submittedName>
</protein>
<keyword evidence="1" id="KW-0732">Signal</keyword>
<sequence>MTRLNSLLTALSLCLLLLLAPSGCILAIGGDDAPEPGPDEREFAVAHDDEWLAAGDASASELWRGNAPAEDAATLSSCTQACDLARLACEFECSGAPEPFPCMLECRAEARACRAACTTASMLAPPTEPDDG</sequence>
<dbReference type="AlphaFoldDB" id="D0LVG6"/>
<dbReference type="Proteomes" id="UP000001880">
    <property type="component" value="Chromosome"/>
</dbReference>
<dbReference type="STRING" id="502025.Hoch_5039"/>
<dbReference type="EMBL" id="CP001804">
    <property type="protein sequence ID" value="ACY17527.1"/>
    <property type="molecule type" value="Genomic_DNA"/>
</dbReference>
<keyword evidence="3" id="KW-1185">Reference proteome</keyword>
<name>D0LVG6_HALO1</name>
<reference evidence="2 3" key="1">
    <citation type="journal article" date="2010" name="Stand. Genomic Sci.">
        <title>Complete genome sequence of Haliangium ochraceum type strain (SMP-2).</title>
        <authorList>
            <consortium name="US DOE Joint Genome Institute (JGI-PGF)"/>
            <person name="Ivanova N."/>
            <person name="Daum C."/>
            <person name="Lang E."/>
            <person name="Abt B."/>
            <person name="Kopitz M."/>
            <person name="Saunders E."/>
            <person name="Lapidus A."/>
            <person name="Lucas S."/>
            <person name="Glavina Del Rio T."/>
            <person name="Nolan M."/>
            <person name="Tice H."/>
            <person name="Copeland A."/>
            <person name="Cheng J.F."/>
            <person name="Chen F."/>
            <person name="Bruce D."/>
            <person name="Goodwin L."/>
            <person name="Pitluck S."/>
            <person name="Mavromatis K."/>
            <person name="Pati A."/>
            <person name="Mikhailova N."/>
            <person name="Chen A."/>
            <person name="Palaniappan K."/>
            <person name="Land M."/>
            <person name="Hauser L."/>
            <person name="Chang Y.J."/>
            <person name="Jeffries C.D."/>
            <person name="Detter J.C."/>
            <person name="Brettin T."/>
            <person name="Rohde M."/>
            <person name="Goker M."/>
            <person name="Bristow J."/>
            <person name="Markowitz V."/>
            <person name="Eisen J.A."/>
            <person name="Hugenholtz P."/>
            <person name="Kyrpides N.C."/>
            <person name="Klenk H.P."/>
        </authorList>
    </citation>
    <scope>NUCLEOTIDE SEQUENCE [LARGE SCALE GENOMIC DNA]</scope>
    <source>
        <strain evidence="3">DSM 14365 / CIP 107738 / JCM 11303 / AJ 13395 / SMP-2</strain>
    </source>
</reference>
<dbReference type="HOGENOM" id="CLU_1914138_0_0_7"/>
<feature type="signal peptide" evidence="1">
    <location>
        <begin position="1"/>
        <end position="27"/>
    </location>
</feature>
<evidence type="ECO:0000256" key="1">
    <source>
        <dbReference type="SAM" id="SignalP"/>
    </source>
</evidence>
<evidence type="ECO:0000313" key="2">
    <source>
        <dbReference type="EMBL" id="ACY17527.1"/>
    </source>
</evidence>
<gene>
    <name evidence="2" type="ordered locus">Hoch_5039</name>
</gene>
<dbReference type="RefSeq" id="WP_012830119.1">
    <property type="nucleotide sequence ID" value="NC_013440.1"/>
</dbReference>